<dbReference type="Proteomes" id="UP000245283">
    <property type="component" value="Unassembled WGS sequence"/>
</dbReference>
<dbReference type="InterPro" id="IPR053807">
    <property type="entry name" value="LppM"/>
</dbReference>
<feature type="region of interest" description="Disordered" evidence="1">
    <location>
        <begin position="226"/>
        <end position="322"/>
    </location>
</feature>
<feature type="region of interest" description="Disordered" evidence="1">
    <location>
        <begin position="150"/>
        <end position="194"/>
    </location>
</feature>
<feature type="compositionally biased region" description="Low complexity" evidence="1">
    <location>
        <begin position="288"/>
        <end position="310"/>
    </location>
</feature>
<evidence type="ECO:0000313" key="4">
    <source>
        <dbReference type="EMBL" id="PWF26081.1"/>
    </source>
</evidence>
<sequence length="322" mass="33435">MLLGACQVDTTMNVTEDETLTAVMNITDDEGLAAGMTCSDVEDNLGGEFPYADEFSVEDVGSDPLTCRFTATFDQTMYDMAVSKSGDSYTVDIPEDFWSSFNESAQIEQFGTIDSTFTIEFPGEVTDASNGGQINGNSVTWNDYDTLSQGVSATGGAGGGGGDTTTTEPAPAPTSDAPTDITAPTEDAAPADADEDSGIPVWVWILIGVGVVGVIVAVVIAMRSRDKGGAGEGDPRVPGGYVPDGRTPYGAPASPAQGGVPYAQPTQFQQPGQPPQQFGHPEAGGQEPLQYGQSPQQGQPPQQGETDQQGDSGQYPNPPQSN</sequence>
<feature type="transmembrane region" description="Helical" evidence="2">
    <location>
        <begin position="201"/>
        <end position="222"/>
    </location>
</feature>
<keyword evidence="2" id="KW-0812">Transmembrane</keyword>
<proteinExistence type="predicted"/>
<gene>
    <name evidence="4" type="ORF">DD236_08330</name>
</gene>
<feature type="domain" description="LppM" evidence="3">
    <location>
        <begin position="8"/>
        <end position="154"/>
    </location>
</feature>
<evidence type="ECO:0000313" key="5">
    <source>
        <dbReference type="Proteomes" id="UP000245283"/>
    </source>
</evidence>
<accession>A0A2V1KAU8</accession>
<reference evidence="5" key="1">
    <citation type="submission" date="2018-05" db="EMBL/GenBank/DDBJ databases">
        <authorList>
            <person name="Li Y."/>
        </authorList>
    </citation>
    <scope>NUCLEOTIDE SEQUENCE [LARGE SCALE GENOMIC DNA]</scope>
    <source>
        <strain evidence="5">sk1b4</strain>
    </source>
</reference>
<feature type="compositionally biased region" description="Low complexity" evidence="1">
    <location>
        <begin position="164"/>
        <end position="191"/>
    </location>
</feature>
<evidence type="ECO:0000256" key="2">
    <source>
        <dbReference type="SAM" id="Phobius"/>
    </source>
</evidence>
<keyword evidence="2" id="KW-0472">Membrane</keyword>
<keyword evidence="2" id="KW-1133">Transmembrane helix</keyword>
<comment type="caution">
    <text evidence="4">The sequence shown here is derived from an EMBL/GenBank/DDBJ whole genome shotgun (WGS) entry which is preliminary data.</text>
</comment>
<name>A0A2V1KAU8_9ACTO</name>
<keyword evidence="5" id="KW-1185">Reference proteome</keyword>
<dbReference type="EMBL" id="QETB01000004">
    <property type="protein sequence ID" value="PWF26081.1"/>
    <property type="molecule type" value="Genomic_DNA"/>
</dbReference>
<evidence type="ECO:0000259" key="3">
    <source>
        <dbReference type="Pfam" id="PF21946"/>
    </source>
</evidence>
<dbReference type="AlphaFoldDB" id="A0A2V1KAU8"/>
<dbReference type="Pfam" id="PF21946">
    <property type="entry name" value="LppM"/>
    <property type="match status" value="1"/>
</dbReference>
<feature type="compositionally biased region" description="Basic and acidic residues" evidence="1">
    <location>
        <begin position="226"/>
        <end position="235"/>
    </location>
</feature>
<organism evidence="4 5">
    <name type="scientific">Ancrocorticia populi</name>
    <dbReference type="NCBI Taxonomy" id="2175228"/>
    <lineage>
        <taxon>Bacteria</taxon>
        <taxon>Bacillati</taxon>
        <taxon>Actinomycetota</taxon>
        <taxon>Actinomycetes</taxon>
        <taxon>Actinomycetales</taxon>
        <taxon>Actinomycetaceae</taxon>
        <taxon>Ancrocorticia</taxon>
    </lineage>
</organism>
<protein>
    <recommendedName>
        <fullName evidence="3">LppM domain-containing protein</fullName>
    </recommendedName>
</protein>
<feature type="compositionally biased region" description="Gly residues" evidence="1">
    <location>
        <begin position="153"/>
        <end position="163"/>
    </location>
</feature>
<feature type="compositionally biased region" description="Low complexity" evidence="1">
    <location>
        <begin position="264"/>
        <end position="279"/>
    </location>
</feature>
<evidence type="ECO:0000256" key="1">
    <source>
        <dbReference type="SAM" id="MobiDB-lite"/>
    </source>
</evidence>